<evidence type="ECO:0000256" key="10">
    <source>
        <dbReference type="ARBA" id="ARBA00023315"/>
    </source>
</evidence>
<feature type="domain" description="Ketosynthase family 3 (KS3)" evidence="14">
    <location>
        <begin position="2"/>
        <end position="412"/>
    </location>
</feature>
<keyword evidence="6 11" id="KW-0808">Transferase</keyword>
<gene>
    <name evidence="15" type="ORF">A3G33_07000</name>
</gene>
<evidence type="ECO:0000313" key="16">
    <source>
        <dbReference type="Proteomes" id="UP000178187"/>
    </source>
</evidence>
<dbReference type="SUPFAM" id="SSF53901">
    <property type="entry name" value="Thiolase-like"/>
    <property type="match status" value="2"/>
</dbReference>
<dbReference type="Pfam" id="PF00109">
    <property type="entry name" value="ketoacyl-synt"/>
    <property type="match status" value="1"/>
</dbReference>
<evidence type="ECO:0000256" key="2">
    <source>
        <dbReference type="ARBA" id="ARBA00008467"/>
    </source>
</evidence>
<evidence type="ECO:0000256" key="1">
    <source>
        <dbReference type="ARBA" id="ARBA00005194"/>
    </source>
</evidence>
<dbReference type="PROSITE" id="PS52004">
    <property type="entry name" value="KS3_2"/>
    <property type="match status" value="1"/>
</dbReference>
<proteinExistence type="inferred from homology"/>
<dbReference type="Gene3D" id="3.40.47.10">
    <property type="match status" value="1"/>
</dbReference>
<dbReference type="FunFam" id="3.40.47.10:FF:000009">
    <property type="entry name" value="3-oxoacyl-[acyl-carrier-protein] synthase 2"/>
    <property type="match status" value="1"/>
</dbReference>
<dbReference type="InterPro" id="IPR017568">
    <property type="entry name" value="3-oxoacyl-ACP_synth-2"/>
</dbReference>
<evidence type="ECO:0000256" key="11">
    <source>
        <dbReference type="PIRNR" id="PIRNR000447"/>
    </source>
</evidence>
<dbReference type="CDD" id="cd00834">
    <property type="entry name" value="KAS_I_II"/>
    <property type="match status" value="1"/>
</dbReference>
<dbReference type="Proteomes" id="UP000178187">
    <property type="component" value="Unassembled WGS sequence"/>
</dbReference>
<dbReference type="PANTHER" id="PTHR11712">
    <property type="entry name" value="POLYKETIDE SYNTHASE-RELATED"/>
    <property type="match status" value="1"/>
</dbReference>
<dbReference type="InterPro" id="IPR014031">
    <property type="entry name" value="Ketoacyl_synth_C"/>
</dbReference>
<dbReference type="EC" id="2.3.1.179" evidence="3 11"/>
<comment type="catalytic activity">
    <reaction evidence="11">
        <text>a fatty acyl-[ACP] + malonyl-[ACP] + H(+) = a 3-oxoacyl-[ACP] + holo-[ACP] + CO2</text>
        <dbReference type="Rhea" id="RHEA:22836"/>
        <dbReference type="Rhea" id="RHEA-COMP:9623"/>
        <dbReference type="Rhea" id="RHEA-COMP:9685"/>
        <dbReference type="Rhea" id="RHEA-COMP:9916"/>
        <dbReference type="Rhea" id="RHEA-COMP:14125"/>
        <dbReference type="ChEBI" id="CHEBI:15378"/>
        <dbReference type="ChEBI" id="CHEBI:16526"/>
        <dbReference type="ChEBI" id="CHEBI:64479"/>
        <dbReference type="ChEBI" id="CHEBI:78449"/>
        <dbReference type="ChEBI" id="CHEBI:78776"/>
        <dbReference type="ChEBI" id="CHEBI:138651"/>
    </reaction>
</comment>
<dbReference type="GO" id="GO:0004315">
    <property type="term" value="F:3-oxoacyl-[acyl-carrier-protein] synthase activity"/>
    <property type="evidence" value="ECO:0007669"/>
    <property type="project" value="UniProtKB-UniRule"/>
</dbReference>
<dbReference type="PANTHER" id="PTHR11712:SF336">
    <property type="entry name" value="3-OXOACYL-[ACYL-CARRIER-PROTEIN] SYNTHASE, MITOCHONDRIAL"/>
    <property type="match status" value="1"/>
</dbReference>
<comment type="pathway">
    <text evidence="1 11">Lipid metabolism; fatty acid biosynthesis.</text>
</comment>
<keyword evidence="10 11" id="KW-0012">Acyltransferase</keyword>
<evidence type="ECO:0000313" key="15">
    <source>
        <dbReference type="EMBL" id="OGW97977.1"/>
    </source>
</evidence>
<evidence type="ECO:0000256" key="8">
    <source>
        <dbReference type="ARBA" id="ARBA00023098"/>
    </source>
</evidence>
<keyword evidence="7" id="KW-0276">Fatty acid metabolism</keyword>
<dbReference type="PROSITE" id="PS00606">
    <property type="entry name" value="KS3_1"/>
    <property type="match status" value="1"/>
</dbReference>
<comment type="catalytic activity">
    <reaction evidence="11">
        <text>(9Z)-hexadecenoyl-[ACP] + malonyl-[ACP] + H(+) = 3-oxo-(11Z)-octadecenoyl-[ACP] + holo-[ACP] + CO2</text>
        <dbReference type="Rhea" id="RHEA:55040"/>
        <dbReference type="Rhea" id="RHEA-COMP:9623"/>
        <dbReference type="Rhea" id="RHEA-COMP:9685"/>
        <dbReference type="Rhea" id="RHEA-COMP:10800"/>
        <dbReference type="Rhea" id="RHEA-COMP:14074"/>
        <dbReference type="ChEBI" id="CHEBI:15378"/>
        <dbReference type="ChEBI" id="CHEBI:16526"/>
        <dbReference type="ChEBI" id="CHEBI:64479"/>
        <dbReference type="ChEBI" id="CHEBI:78449"/>
        <dbReference type="ChEBI" id="CHEBI:83989"/>
        <dbReference type="ChEBI" id="CHEBI:138538"/>
        <dbReference type="EC" id="2.3.1.179"/>
    </reaction>
</comment>
<keyword evidence="8" id="KW-0443">Lipid metabolism</keyword>
<dbReference type="SMART" id="SM00825">
    <property type="entry name" value="PKS_KS"/>
    <property type="match status" value="1"/>
</dbReference>
<sequence>MKHRVVITGAGCVTPVGNTVKESWEAIISGRSGTGRVTQVNPDLYSSKVAAEVKGFDPAQFIPDKKQIKKNDRFVQFAIAASQMAVADAQIDLSKEDLYRIGVLIGSGIGGLRVIEEQHKVLMERGPERISPFLIPMLIVNMAPGQVAIQLGLKGPNSCVATACATGSHALGDACRIIQRGEADVMLSGGTESCITPLGFAGFDNMKALSTLNDVPERASRPFDKTRNGFVMGEGCGIVILERLERALKRNAKIYCELVGYGMTADATHMTAPDPNGFGAQRCMEIAMEDAGIKPEDVDYINAHGTSTQLNDKVESLAIKKALTEPIAKKVMVSSTKSMTGHLLGAGGAVEAIFTAHAIKYGIVPPTINYEFPDPDCDLDYVPNQARQKNIRVALSNSLGFGGHNVTLCFKKFEG</sequence>
<reference evidence="15 16" key="1">
    <citation type="journal article" date="2016" name="Nat. Commun.">
        <title>Thousands of microbial genomes shed light on interconnected biogeochemical processes in an aquifer system.</title>
        <authorList>
            <person name="Anantharaman K."/>
            <person name="Brown C.T."/>
            <person name="Hug L.A."/>
            <person name="Sharon I."/>
            <person name="Castelle C.J."/>
            <person name="Probst A.J."/>
            <person name="Thomas B.C."/>
            <person name="Singh A."/>
            <person name="Wilkins M.J."/>
            <person name="Karaoz U."/>
            <person name="Brodie E.L."/>
            <person name="Williams K.H."/>
            <person name="Hubbard S.S."/>
            <person name="Banfield J.F."/>
        </authorList>
    </citation>
    <scope>NUCLEOTIDE SEQUENCE [LARGE SCALE GENOMIC DNA]</scope>
</reference>
<dbReference type="PIRSF" id="PIRSF000447">
    <property type="entry name" value="KAS_II"/>
    <property type="match status" value="1"/>
</dbReference>
<dbReference type="AlphaFoldDB" id="A0A1G1KYI5"/>
<dbReference type="EMBL" id="MHFR01000037">
    <property type="protein sequence ID" value="OGW97977.1"/>
    <property type="molecule type" value="Genomic_DNA"/>
</dbReference>
<dbReference type="InterPro" id="IPR014030">
    <property type="entry name" value="Ketoacyl_synth_N"/>
</dbReference>
<dbReference type="GO" id="GO:0005829">
    <property type="term" value="C:cytosol"/>
    <property type="evidence" value="ECO:0007669"/>
    <property type="project" value="TreeGrafter"/>
</dbReference>
<evidence type="ECO:0000259" key="14">
    <source>
        <dbReference type="PROSITE" id="PS52004"/>
    </source>
</evidence>
<evidence type="ECO:0000256" key="4">
    <source>
        <dbReference type="ARBA" id="ARBA00014657"/>
    </source>
</evidence>
<name>A0A1G1KYI5_9BACT</name>
<dbReference type="InterPro" id="IPR000794">
    <property type="entry name" value="Beta-ketoacyl_synthase"/>
</dbReference>
<protein>
    <recommendedName>
        <fullName evidence="4 11">3-oxoacyl-[acyl-carrier-protein] synthase 2</fullName>
        <ecNumber evidence="3 11">2.3.1.179</ecNumber>
    </recommendedName>
</protein>
<dbReference type="GO" id="GO:0006633">
    <property type="term" value="P:fatty acid biosynthetic process"/>
    <property type="evidence" value="ECO:0007669"/>
    <property type="project" value="UniProtKB-UniRule"/>
</dbReference>
<dbReference type="UniPathway" id="UPA00094"/>
<dbReference type="InterPro" id="IPR016039">
    <property type="entry name" value="Thiolase-like"/>
</dbReference>
<evidence type="ECO:0000256" key="12">
    <source>
        <dbReference type="PIRSR" id="PIRSR000447-1"/>
    </source>
</evidence>
<feature type="active site" description="For beta-ketoacyl synthase activity" evidence="12">
    <location>
        <position position="164"/>
    </location>
</feature>
<dbReference type="NCBIfam" id="NF004970">
    <property type="entry name" value="PRK06333.1"/>
    <property type="match status" value="1"/>
</dbReference>
<evidence type="ECO:0000256" key="3">
    <source>
        <dbReference type="ARBA" id="ARBA00012356"/>
    </source>
</evidence>
<dbReference type="InterPro" id="IPR018201">
    <property type="entry name" value="Ketoacyl_synth_AS"/>
</dbReference>
<accession>A0A1G1KYI5</accession>
<dbReference type="InterPro" id="IPR020841">
    <property type="entry name" value="PKS_Beta-ketoAc_synthase_dom"/>
</dbReference>
<evidence type="ECO:0000256" key="9">
    <source>
        <dbReference type="ARBA" id="ARBA00023160"/>
    </source>
</evidence>
<evidence type="ECO:0000256" key="13">
    <source>
        <dbReference type="RuleBase" id="RU003694"/>
    </source>
</evidence>
<dbReference type="NCBIfam" id="TIGR03150">
    <property type="entry name" value="fabF"/>
    <property type="match status" value="1"/>
</dbReference>
<evidence type="ECO:0000256" key="5">
    <source>
        <dbReference type="ARBA" id="ARBA00022516"/>
    </source>
</evidence>
<keyword evidence="9 11" id="KW-0275">Fatty acid biosynthesis</keyword>
<dbReference type="Pfam" id="PF02801">
    <property type="entry name" value="Ketoacyl-synt_C"/>
    <property type="match status" value="1"/>
</dbReference>
<comment type="similarity">
    <text evidence="2 11 13">Belongs to the thiolase-like superfamily. Beta-ketoacyl-ACP synthases family.</text>
</comment>
<organism evidence="15 16">
    <name type="scientific">Candidatus Danuiimicrobium aquiferis</name>
    <dbReference type="NCBI Taxonomy" id="1801832"/>
    <lineage>
        <taxon>Bacteria</taxon>
        <taxon>Pseudomonadati</taxon>
        <taxon>Candidatus Omnitrophota</taxon>
        <taxon>Candidatus Danuiimicrobium</taxon>
    </lineage>
</organism>
<dbReference type="NCBIfam" id="NF005589">
    <property type="entry name" value="PRK07314.1"/>
    <property type="match status" value="1"/>
</dbReference>
<evidence type="ECO:0000256" key="6">
    <source>
        <dbReference type="ARBA" id="ARBA00022679"/>
    </source>
</evidence>
<evidence type="ECO:0000256" key="7">
    <source>
        <dbReference type="ARBA" id="ARBA00022832"/>
    </source>
</evidence>
<keyword evidence="5 11" id="KW-0444">Lipid biosynthesis</keyword>
<comment type="function">
    <text evidence="11">Involved in the type II fatty acid elongation cycle. Catalyzes the elongation of a wide range of acyl-ACP by the addition of two carbons from malonyl-ACP to an acyl acceptor. Can efficiently catalyze the conversion of palmitoleoyl-ACP (cis-hexadec-9-enoyl-ACP) to cis-vaccenoyl-ACP (cis-octadec-11-enoyl-ACP), an essential step in the thermal regulation of fatty acid composition.</text>
</comment>
<comment type="caution">
    <text evidence="15">The sequence shown here is derived from an EMBL/GenBank/DDBJ whole genome shotgun (WGS) entry which is preliminary data.</text>
</comment>